<keyword evidence="1" id="KW-0812">Transmembrane</keyword>
<protein>
    <recommendedName>
        <fullName evidence="4">Branched-chain amino acid:cation transporter, LIVCS family</fullName>
    </recommendedName>
</protein>
<proteinExistence type="predicted"/>
<keyword evidence="3" id="KW-1185">Reference proteome</keyword>
<keyword evidence="1" id="KW-1133">Transmembrane helix</keyword>
<dbReference type="EMBL" id="BAABHX010000003">
    <property type="protein sequence ID" value="GAA5094278.1"/>
    <property type="molecule type" value="Genomic_DNA"/>
</dbReference>
<sequence length="97" mass="10730">MKDLEIIKLAKVMFGLFFLMGSLFLLGAFITNQDEFAAAGYMLLIFGVPINLLCVFGLLIYGIVYRSKLKDCLMAICILAINIPIAVVYTLIGISLF</sequence>
<dbReference type="Proteomes" id="UP001500353">
    <property type="component" value="Unassembled WGS sequence"/>
</dbReference>
<feature type="transmembrane region" description="Helical" evidence="1">
    <location>
        <begin position="73"/>
        <end position="96"/>
    </location>
</feature>
<dbReference type="RefSeq" id="WP_345204595.1">
    <property type="nucleotide sequence ID" value="NZ_BAABHX010000003.1"/>
</dbReference>
<feature type="transmembrane region" description="Helical" evidence="1">
    <location>
        <begin position="36"/>
        <end position="61"/>
    </location>
</feature>
<evidence type="ECO:0000313" key="2">
    <source>
        <dbReference type="EMBL" id="GAA5094278.1"/>
    </source>
</evidence>
<gene>
    <name evidence="2" type="ORF">GCM10023210_25780</name>
</gene>
<comment type="caution">
    <text evidence="2">The sequence shown here is derived from an EMBL/GenBank/DDBJ whole genome shotgun (WGS) entry which is preliminary data.</text>
</comment>
<evidence type="ECO:0000256" key="1">
    <source>
        <dbReference type="SAM" id="Phobius"/>
    </source>
</evidence>
<keyword evidence="1" id="KW-0472">Membrane</keyword>
<evidence type="ECO:0008006" key="4">
    <source>
        <dbReference type="Google" id="ProtNLM"/>
    </source>
</evidence>
<name>A0ABP9MER1_9FLAO</name>
<accession>A0ABP9MER1</accession>
<organism evidence="2 3">
    <name type="scientific">Chryseobacterium ginsengisoli</name>
    <dbReference type="NCBI Taxonomy" id="363853"/>
    <lineage>
        <taxon>Bacteria</taxon>
        <taxon>Pseudomonadati</taxon>
        <taxon>Bacteroidota</taxon>
        <taxon>Flavobacteriia</taxon>
        <taxon>Flavobacteriales</taxon>
        <taxon>Weeksellaceae</taxon>
        <taxon>Chryseobacterium group</taxon>
        <taxon>Chryseobacterium</taxon>
    </lineage>
</organism>
<evidence type="ECO:0000313" key="3">
    <source>
        <dbReference type="Proteomes" id="UP001500353"/>
    </source>
</evidence>
<reference evidence="3" key="1">
    <citation type="journal article" date="2019" name="Int. J. Syst. Evol. Microbiol.">
        <title>The Global Catalogue of Microorganisms (GCM) 10K type strain sequencing project: providing services to taxonomists for standard genome sequencing and annotation.</title>
        <authorList>
            <consortium name="The Broad Institute Genomics Platform"/>
            <consortium name="The Broad Institute Genome Sequencing Center for Infectious Disease"/>
            <person name="Wu L."/>
            <person name="Ma J."/>
        </authorList>
    </citation>
    <scope>NUCLEOTIDE SEQUENCE [LARGE SCALE GENOMIC DNA]</scope>
    <source>
        <strain evidence="3">JCM 18019</strain>
    </source>
</reference>
<feature type="transmembrane region" description="Helical" evidence="1">
    <location>
        <begin position="12"/>
        <end position="30"/>
    </location>
</feature>